<dbReference type="KEGG" id="chyd:H4K34_16085"/>
<gene>
    <name evidence="2" type="ORF">H4K34_16085</name>
</gene>
<sequence length="357" mass="40923">MEAREFKIDINQQEPVQLSQEEQRLKAIKKILVGNQIERLENRFRGLSRRVESTNGHLVATVDDLNNELQKLKTEMQQRGNNSQPIGEELQKGMQELLNARKDFNLVDPAICNQLEERINTLEEDLKASNPLHAESKAQINAMSEDIKIFKDKLQATQEKLSRLDREARPEDKAKVDARLSSLEAKIKSLNPKRLEQKLTQRQDAFEDGVQDLVERLAGRVNERFDFASNSRKKLADNQEHLAQKQVELKQEQAELGKQQNQLQSRVNSIQDILENDIINFLQNNPGGSGISDSQVKQLASDMERKIYENNIRLEAKMDALFDMTQRQLAAKQAPQEDPKLQAIKGTLKQLSQLLDE</sequence>
<feature type="coiled-coil region" evidence="1">
    <location>
        <begin position="140"/>
        <end position="167"/>
    </location>
</feature>
<name>A0A7H0VDS7_9FLAO</name>
<protein>
    <submittedName>
        <fullName evidence="2">Uncharacterized protein</fullName>
    </submittedName>
</protein>
<keyword evidence="1" id="KW-0175">Coiled coil</keyword>
<reference evidence="2 3" key="1">
    <citation type="submission" date="2020-08" db="EMBL/GenBank/DDBJ databases">
        <title>Croceimicrobium hydrocarbonivorans gen. nov., sp. nov., a novel marine bacterium isolated from a bacterial consortium that degrades polyethylene terephthalate.</title>
        <authorList>
            <person name="Liu R."/>
        </authorList>
    </citation>
    <scope>NUCLEOTIDE SEQUENCE [LARGE SCALE GENOMIC DNA]</scope>
    <source>
        <strain evidence="2 3">A20-9</strain>
    </source>
</reference>
<dbReference type="AlphaFoldDB" id="A0A7H0VDS7"/>
<feature type="coiled-coil region" evidence="1">
    <location>
        <begin position="232"/>
        <end position="262"/>
    </location>
</feature>
<feature type="coiled-coil region" evidence="1">
    <location>
        <begin position="37"/>
        <end position="82"/>
    </location>
</feature>
<dbReference type="EMBL" id="CP060139">
    <property type="protein sequence ID" value="QNR23875.1"/>
    <property type="molecule type" value="Genomic_DNA"/>
</dbReference>
<proteinExistence type="predicted"/>
<evidence type="ECO:0000256" key="1">
    <source>
        <dbReference type="SAM" id="Coils"/>
    </source>
</evidence>
<dbReference type="Gene3D" id="1.10.287.1490">
    <property type="match status" value="1"/>
</dbReference>
<dbReference type="Proteomes" id="UP000516305">
    <property type="component" value="Chromosome"/>
</dbReference>
<keyword evidence="3" id="KW-1185">Reference proteome</keyword>
<evidence type="ECO:0000313" key="3">
    <source>
        <dbReference type="Proteomes" id="UP000516305"/>
    </source>
</evidence>
<accession>A0A7H0VDS7</accession>
<dbReference type="RefSeq" id="WP_210758411.1">
    <property type="nucleotide sequence ID" value="NZ_CP060139.1"/>
</dbReference>
<evidence type="ECO:0000313" key="2">
    <source>
        <dbReference type="EMBL" id="QNR23875.1"/>
    </source>
</evidence>
<organism evidence="2 3">
    <name type="scientific">Croceimicrobium hydrocarbonivorans</name>
    <dbReference type="NCBI Taxonomy" id="2761580"/>
    <lineage>
        <taxon>Bacteria</taxon>
        <taxon>Pseudomonadati</taxon>
        <taxon>Bacteroidota</taxon>
        <taxon>Flavobacteriia</taxon>
        <taxon>Flavobacteriales</taxon>
        <taxon>Owenweeksiaceae</taxon>
        <taxon>Croceimicrobium</taxon>
    </lineage>
</organism>